<proteinExistence type="predicted"/>
<sequence length="173" mass="19244">MTVSRRRRSWRLLVRRLFLPPLDPVGFLNSSTEALFCMRPSSLCTITIASAPTSSDTFPTSSAADDGFYTCTSAPSLLQPLLLCSLYREYLYRPPLIVSQCSAERAQQILSRCQTTVNLRPLPFRSTDRPSRSNISSAEVYRCQTFTAVHNTTVSLTSGQDLRPSQELDLAGT</sequence>
<dbReference type="AlphaFoldDB" id="A0A445MCH9"/>
<accession>A0A445MCH9</accession>
<name>A0A445MCH9_ENSVE</name>
<organism evidence="1">
    <name type="scientific">Ensete ventricosum</name>
    <name type="common">Abyssinian banana</name>
    <name type="synonym">Musa ensete</name>
    <dbReference type="NCBI Taxonomy" id="4639"/>
    <lineage>
        <taxon>Eukaryota</taxon>
        <taxon>Viridiplantae</taxon>
        <taxon>Streptophyta</taxon>
        <taxon>Embryophyta</taxon>
        <taxon>Tracheophyta</taxon>
        <taxon>Spermatophyta</taxon>
        <taxon>Magnoliopsida</taxon>
        <taxon>Liliopsida</taxon>
        <taxon>Zingiberales</taxon>
        <taxon>Musaceae</taxon>
        <taxon>Ensete</taxon>
    </lineage>
</organism>
<protein>
    <submittedName>
        <fullName evidence="1">Uncharacterized protein</fullName>
    </submittedName>
</protein>
<gene>
    <name evidence="1" type="ORF">BHM03_00008460</name>
</gene>
<reference evidence="1" key="1">
    <citation type="journal article" date="2018" name="Data Brief">
        <title>Genome sequence data from 17 accessions of Ensete ventricosum, a staple food crop for millions in Ethiopia.</title>
        <authorList>
            <person name="Yemataw Z."/>
            <person name="Muzemil S."/>
            <person name="Ambachew D."/>
            <person name="Tripathi L."/>
            <person name="Tesfaye K."/>
            <person name="Chala A."/>
            <person name="Farbos A."/>
            <person name="O'Neill P."/>
            <person name="Moore K."/>
            <person name="Grant M."/>
            <person name="Studholme D.J."/>
        </authorList>
    </citation>
    <scope>NUCLEOTIDE SEQUENCE [LARGE SCALE GENOMIC DNA]</scope>
    <source>
        <tissue evidence="1">Leaf</tissue>
    </source>
</reference>
<dbReference type="EMBL" id="KV875602">
    <property type="protein sequence ID" value="RZR71898.1"/>
    <property type="molecule type" value="Genomic_DNA"/>
</dbReference>
<evidence type="ECO:0000313" key="1">
    <source>
        <dbReference type="EMBL" id="RZR71898.1"/>
    </source>
</evidence>
<dbReference type="Proteomes" id="UP000290560">
    <property type="component" value="Unassembled WGS sequence"/>
</dbReference>